<dbReference type="InterPro" id="IPR003439">
    <property type="entry name" value="ABC_transporter-like_ATP-bd"/>
</dbReference>
<comment type="subunit">
    <text evidence="7">The complex is composed of two ATP-binding proteins (BtuD), two transmembrane proteins (BtuC) and a solute-binding protein (BtuF).</text>
</comment>
<dbReference type="PROSITE" id="PS00211">
    <property type="entry name" value="ABC_TRANSPORTER_1"/>
    <property type="match status" value="1"/>
</dbReference>
<evidence type="ECO:0000256" key="5">
    <source>
        <dbReference type="ARBA" id="ARBA00050590"/>
    </source>
</evidence>
<dbReference type="InterPro" id="IPR050153">
    <property type="entry name" value="Metal_Ion_Import_ABC"/>
</dbReference>
<sequence>MSERDSGRAVATFEDVTFGYSETPAVEAVSFGLDAGDFLGLVGPNGSGKSTLVRLLLGLDRPDAGRVRLFGQPAHEVDTGTRVGYVAQAAATAGRKMPVTVREVVRMGRYPHVPHGRFRREDRTAVDDALATVGITDLDTRRLGALSGGQRQRVFIARALATEAEMLVLDEPTVGVDAASRESFFELLATLNREGMTVVLVEHDIGVVTTYATHVACVNRRLYFHGDADGFAESDALAQAYGANQRIVEHDHDHDHEHHD</sequence>
<keyword evidence="4 12" id="KW-0067">ATP-binding</keyword>
<evidence type="ECO:0000313" key="13">
    <source>
        <dbReference type="Proteomes" id="UP000199607"/>
    </source>
</evidence>
<feature type="domain" description="ABC transporter" evidence="11">
    <location>
        <begin position="11"/>
        <end position="245"/>
    </location>
</feature>
<dbReference type="Pfam" id="PF00005">
    <property type="entry name" value="ABC_tran"/>
    <property type="match status" value="1"/>
</dbReference>
<dbReference type="SMART" id="SM00382">
    <property type="entry name" value="AAA"/>
    <property type="match status" value="1"/>
</dbReference>
<evidence type="ECO:0000256" key="4">
    <source>
        <dbReference type="ARBA" id="ARBA00022840"/>
    </source>
</evidence>
<dbReference type="GO" id="GO:0005524">
    <property type="term" value="F:ATP binding"/>
    <property type="evidence" value="ECO:0007669"/>
    <property type="project" value="UniProtKB-KW"/>
</dbReference>
<evidence type="ECO:0000256" key="3">
    <source>
        <dbReference type="ARBA" id="ARBA00022741"/>
    </source>
</evidence>
<evidence type="ECO:0000256" key="6">
    <source>
        <dbReference type="ARBA" id="ARBA00058960"/>
    </source>
</evidence>
<dbReference type="STRING" id="553466.SAMN04487950_1759"/>
<evidence type="ECO:0000256" key="2">
    <source>
        <dbReference type="ARBA" id="ARBA00022448"/>
    </source>
</evidence>
<protein>
    <recommendedName>
        <fullName evidence="9">Cobalamin import ATP-binding protein BtuD</fullName>
        <ecNumber evidence="8">7.6.2.8</ecNumber>
    </recommendedName>
    <alternativeName>
        <fullName evidence="10">Vitamin B12-transporting ATPase</fullName>
    </alternativeName>
</protein>
<comment type="catalytic activity">
    <reaction evidence="5">
        <text>an R-cob(III)alamin(out) + ATP + H2O = an R-cob(III)alamin(in) + ADP + phosphate + H(+)</text>
        <dbReference type="Rhea" id="RHEA:17873"/>
        <dbReference type="ChEBI" id="CHEBI:15377"/>
        <dbReference type="ChEBI" id="CHEBI:15378"/>
        <dbReference type="ChEBI" id="CHEBI:30616"/>
        <dbReference type="ChEBI" id="CHEBI:43474"/>
        <dbReference type="ChEBI" id="CHEBI:140785"/>
        <dbReference type="ChEBI" id="CHEBI:456216"/>
        <dbReference type="EC" id="7.6.2.8"/>
    </reaction>
</comment>
<evidence type="ECO:0000256" key="1">
    <source>
        <dbReference type="ARBA" id="ARBA00005417"/>
    </source>
</evidence>
<organism evidence="12 13">
    <name type="scientific">Halogranum rubrum</name>
    <dbReference type="NCBI Taxonomy" id="553466"/>
    <lineage>
        <taxon>Archaea</taxon>
        <taxon>Methanobacteriati</taxon>
        <taxon>Methanobacteriota</taxon>
        <taxon>Stenosarchaea group</taxon>
        <taxon>Halobacteria</taxon>
        <taxon>Halobacteriales</taxon>
        <taxon>Haloferacaceae</taxon>
    </lineage>
</organism>
<evidence type="ECO:0000313" key="12">
    <source>
        <dbReference type="EMBL" id="SFK98534.1"/>
    </source>
</evidence>
<reference evidence="13" key="1">
    <citation type="submission" date="2016-10" db="EMBL/GenBank/DDBJ databases">
        <authorList>
            <person name="Varghese N."/>
            <person name="Submissions S."/>
        </authorList>
    </citation>
    <scope>NUCLEOTIDE SEQUENCE [LARGE SCALE GENOMIC DNA]</scope>
    <source>
        <strain evidence="13">CGMCC 1.7738</strain>
    </source>
</reference>
<dbReference type="InterPro" id="IPR003593">
    <property type="entry name" value="AAA+_ATPase"/>
</dbReference>
<gene>
    <name evidence="12" type="ORF">SAMN04487950_1759</name>
</gene>
<evidence type="ECO:0000256" key="9">
    <source>
        <dbReference type="ARBA" id="ARBA00073649"/>
    </source>
</evidence>
<keyword evidence="3" id="KW-0547">Nucleotide-binding</keyword>
<keyword evidence="2" id="KW-0813">Transport</keyword>
<evidence type="ECO:0000259" key="11">
    <source>
        <dbReference type="PROSITE" id="PS50893"/>
    </source>
</evidence>
<dbReference type="Proteomes" id="UP000199607">
    <property type="component" value="Unassembled WGS sequence"/>
</dbReference>
<evidence type="ECO:0000256" key="7">
    <source>
        <dbReference type="ARBA" id="ARBA00064420"/>
    </source>
</evidence>
<dbReference type="Gene3D" id="3.40.50.300">
    <property type="entry name" value="P-loop containing nucleotide triphosphate hydrolases"/>
    <property type="match status" value="1"/>
</dbReference>
<evidence type="ECO:0000256" key="8">
    <source>
        <dbReference type="ARBA" id="ARBA00066387"/>
    </source>
</evidence>
<dbReference type="EMBL" id="FOTC01000002">
    <property type="protein sequence ID" value="SFK98534.1"/>
    <property type="molecule type" value="Genomic_DNA"/>
</dbReference>
<proteinExistence type="inferred from homology"/>
<keyword evidence="13" id="KW-1185">Reference proteome</keyword>
<dbReference type="PANTHER" id="PTHR42734">
    <property type="entry name" value="METAL TRANSPORT SYSTEM ATP-BINDING PROTEIN TM_0124-RELATED"/>
    <property type="match status" value="1"/>
</dbReference>
<evidence type="ECO:0000256" key="10">
    <source>
        <dbReference type="ARBA" id="ARBA00077139"/>
    </source>
</evidence>
<dbReference type="GO" id="GO:0015420">
    <property type="term" value="F:ABC-type vitamin B12 transporter activity"/>
    <property type="evidence" value="ECO:0007669"/>
    <property type="project" value="UniProtKB-EC"/>
</dbReference>
<comment type="function">
    <text evidence="6">Required for corrinoid utilization. Probably part of the ABC transporter complex BtuCDF involved in cobalamin (vitamin B12) import. Probably responsible for energy coupling to the transport system.</text>
</comment>
<dbReference type="AlphaFoldDB" id="A0A1I4DY97"/>
<dbReference type="CDD" id="cd03235">
    <property type="entry name" value="ABC_Metallic_Cations"/>
    <property type="match status" value="1"/>
</dbReference>
<dbReference type="InterPro" id="IPR027417">
    <property type="entry name" value="P-loop_NTPase"/>
</dbReference>
<dbReference type="InterPro" id="IPR017871">
    <property type="entry name" value="ABC_transporter-like_CS"/>
</dbReference>
<dbReference type="RefSeq" id="WP_089868547.1">
    <property type="nucleotide sequence ID" value="NZ_FOTC01000002.1"/>
</dbReference>
<dbReference type="EC" id="7.6.2.8" evidence="8"/>
<accession>A0A1I4DY97</accession>
<dbReference type="PROSITE" id="PS50893">
    <property type="entry name" value="ABC_TRANSPORTER_2"/>
    <property type="match status" value="1"/>
</dbReference>
<dbReference type="PANTHER" id="PTHR42734:SF5">
    <property type="entry name" value="IRON TRANSPORT SYSTEM ATP-BINDING PROTEIN HI_0361-RELATED"/>
    <property type="match status" value="1"/>
</dbReference>
<dbReference type="FunFam" id="3.40.50.300:FF:000134">
    <property type="entry name" value="Iron-enterobactin ABC transporter ATP-binding protein"/>
    <property type="match status" value="1"/>
</dbReference>
<dbReference type="GO" id="GO:0016887">
    <property type="term" value="F:ATP hydrolysis activity"/>
    <property type="evidence" value="ECO:0007669"/>
    <property type="project" value="InterPro"/>
</dbReference>
<comment type="similarity">
    <text evidence="1">Belongs to the ABC transporter superfamily.</text>
</comment>
<name>A0A1I4DY97_9EURY</name>
<dbReference type="SUPFAM" id="SSF52540">
    <property type="entry name" value="P-loop containing nucleoside triphosphate hydrolases"/>
    <property type="match status" value="1"/>
</dbReference>